<evidence type="ECO:0000313" key="2">
    <source>
        <dbReference type="Proteomes" id="UP001353858"/>
    </source>
</evidence>
<gene>
    <name evidence="1" type="ORF">RN001_006613</name>
</gene>
<organism evidence="1 2">
    <name type="scientific">Aquatica leii</name>
    <dbReference type="NCBI Taxonomy" id="1421715"/>
    <lineage>
        <taxon>Eukaryota</taxon>
        <taxon>Metazoa</taxon>
        <taxon>Ecdysozoa</taxon>
        <taxon>Arthropoda</taxon>
        <taxon>Hexapoda</taxon>
        <taxon>Insecta</taxon>
        <taxon>Pterygota</taxon>
        <taxon>Neoptera</taxon>
        <taxon>Endopterygota</taxon>
        <taxon>Coleoptera</taxon>
        <taxon>Polyphaga</taxon>
        <taxon>Elateriformia</taxon>
        <taxon>Elateroidea</taxon>
        <taxon>Lampyridae</taxon>
        <taxon>Luciolinae</taxon>
        <taxon>Aquatica</taxon>
    </lineage>
</organism>
<sequence>MRPFSNRDCILQFVVFYIHNTCAFPATDVCGFCVRTQSSISISKDKNEIDKLKTSLRVHKVRAKQFFKLMNEKPAQSVSYCFDLQQQLSFYCFCVTDVDIKTPVFYTWIEHQAKRGAAETNSAIRDFLNKAEFGPDIKQLRLFADG</sequence>
<dbReference type="EMBL" id="JARPUR010000002">
    <property type="protein sequence ID" value="KAK4883294.1"/>
    <property type="molecule type" value="Genomic_DNA"/>
</dbReference>
<evidence type="ECO:0000313" key="1">
    <source>
        <dbReference type="EMBL" id="KAK4883294.1"/>
    </source>
</evidence>
<dbReference type="AlphaFoldDB" id="A0AAN7Q1X7"/>
<protein>
    <submittedName>
        <fullName evidence="1">Uncharacterized protein</fullName>
    </submittedName>
</protein>
<reference evidence="2" key="1">
    <citation type="submission" date="2023-01" db="EMBL/GenBank/DDBJ databases">
        <title>Key to firefly adult light organ development and bioluminescence: homeobox transcription factors regulate luciferase expression and transportation to peroxisome.</title>
        <authorList>
            <person name="Fu X."/>
        </authorList>
    </citation>
    <scope>NUCLEOTIDE SEQUENCE [LARGE SCALE GENOMIC DNA]</scope>
</reference>
<proteinExistence type="predicted"/>
<name>A0AAN7Q1X7_9COLE</name>
<comment type="caution">
    <text evidence="1">The sequence shown here is derived from an EMBL/GenBank/DDBJ whole genome shotgun (WGS) entry which is preliminary data.</text>
</comment>
<accession>A0AAN7Q1X7</accession>
<keyword evidence="2" id="KW-1185">Reference proteome</keyword>
<dbReference type="Proteomes" id="UP001353858">
    <property type="component" value="Unassembled WGS sequence"/>
</dbReference>